<dbReference type="EMBL" id="CP139960">
    <property type="protein sequence ID" value="WQD39636.1"/>
    <property type="molecule type" value="Genomic_DNA"/>
</dbReference>
<dbReference type="PANTHER" id="PTHR42791:SF1">
    <property type="entry name" value="N-ACETYLTRANSFERASE DOMAIN-CONTAINING PROTEIN"/>
    <property type="match status" value="1"/>
</dbReference>
<dbReference type="PANTHER" id="PTHR42791">
    <property type="entry name" value="GNAT FAMILY ACETYLTRANSFERASE"/>
    <property type="match status" value="1"/>
</dbReference>
<evidence type="ECO:0000313" key="2">
    <source>
        <dbReference type="EMBL" id="WQD39636.1"/>
    </source>
</evidence>
<name>A0ABZ0W8W4_9BACT</name>
<dbReference type="InterPro" id="IPR016181">
    <property type="entry name" value="Acyl_CoA_acyltransferase"/>
</dbReference>
<protein>
    <submittedName>
        <fullName evidence="2">GNAT family N-acetyltransferase</fullName>
    </submittedName>
</protein>
<dbReference type="CDD" id="cd04301">
    <property type="entry name" value="NAT_SF"/>
    <property type="match status" value="1"/>
</dbReference>
<reference evidence="2 3" key="1">
    <citation type="submission" date="2023-12" db="EMBL/GenBank/DDBJ databases">
        <title>Genome sequencing and assembly of bacterial species from a model synthetic community.</title>
        <authorList>
            <person name="Hogle S.L."/>
        </authorList>
    </citation>
    <scope>NUCLEOTIDE SEQUENCE [LARGE SCALE GENOMIC DNA]</scope>
    <source>
        <strain evidence="2 3">HAMBI_3031</strain>
    </source>
</reference>
<dbReference type="InterPro" id="IPR052523">
    <property type="entry name" value="Trichothecene_AcTrans"/>
</dbReference>
<dbReference type="InterPro" id="IPR000182">
    <property type="entry name" value="GNAT_dom"/>
</dbReference>
<proteinExistence type="predicted"/>
<dbReference type="PROSITE" id="PS51186">
    <property type="entry name" value="GNAT"/>
    <property type="match status" value="1"/>
</dbReference>
<evidence type="ECO:0000259" key="1">
    <source>
        <dbReference type="PROSITE" id="PS51186"/>
    </source>
</evidence>
<sequence length="188" mass="21803">MQKGTRSDKALIVDILTKAFNDNKSVNYIIQQDKRRMERIRELGNYSCEMCLRFGEIFISEDQTACALILFPDRKRTTAGSVVCDLRLIIKAMGLSNLPRALKRNKAISKVHPPGFLYHIWYIGVEPQQQGKGTGSLLLRELIARARRLNRKPVLETSTKQNVPWYQKHGFTIYRQLNFGFDFYCMKL</sequence>
<dbReference type="SUPFAM" id="SSF55729">
    <property type="entry name" value="Acyl-CoA N-acyltransferases (Nat)"/>
    <property type="match status" value="1"/>
</dbReference>
<dbReference type="Proteomes" id="UP001325680">
    <property type="component" value="Chromosome"/>
</dbReference>
<accession>A0ABZ0W8W4</accession>
<feature type="domain" description="N-acetyltransferase" evidence="1">
    <location>
        <begin position="38"/>
        <end position="188"/>
    </location>
</feature>
<keyword evidence="3" id="KW-1185">Reference proteome</keyword>
<organism evidence="2 3">
    <name type="scientific">Niabella yanshanensis</name>
    <dbReference type="NCBI Taxonomy" id="577386"/>
    <lineage>
        <taxon>Bacteria</taxon>
        <taxon>Pseudomonadati</taxon>
        <taxon>Bacteroidota</taxon>
        <taxon>Chitinophagia</taxon>
        <taxon>Chitinophagales</taxon>
        <taxon>Chitinophagaceae</taxon>
        <taxon>Niabella</taxon>
    </lineage>
</organism>
<dbReference type="Pfam" id="PF13508">
    <property type="entry name" value="Acetyltransf_7"/>
    <property type="match status" value="1"/>
</dbReference>
<evidence type="ECO:0000313" key="3">
    <source>
        <dbReference type="Proteomes" id="UP001325680"/>
    </source>
</evidence>
<gene>
    <name evidence="2" type="ORF">U0035_05680</name>
</gene>
<dbReference type="RefSeq" id="WP_114789059.1">
    <property type="nucleotide sequence ID" value="NZ_CP139960.1"/>
</dbReference>
<dbReference type="Gene3D" id="3.40.630.30">
    <property type="match status" value="1"/>
</dbReference>